<organism evidence="2 3">
    <name type="scientific">Glycomyces paridis</name>
    <dbReference type="NCBI Taxonomy" id="2126555"/>
    <lineage>
        <taxon>Bacteria</taxon>
        <taxon>Bacillati</taxon>
        <taxon>Actinomycetota</taxon>
        <taxon>Actinomycetes</taxon>
        <taxon>Glycomycetales</taxon>
        <taxon>Glycomycetaceae</taxon>
        <taxon>Glycomyces</taxon>
    </lineage>
</organism>
<dbReference type="Proteomes" id="UP000305792">
    <property type="component" value="Unassembled WGS sequence"/>
</dbReference>
<keyword evidence="1" id="KW-1133">Transmembrane helix</keyword>
<dbReference type="EMBL" id="STGX01000011">
    <property type="protein sequence ID" value="THV27234.1"/>
    <property type="molecule type" value="Genomic_DNA"/>
</dbReference>
<dbReference type="OrthoDB" id="3404060at2"/>
<comment type="caution">
    <text evidence="2">The sequence shown here is derived from an EMBL/GenBank/DDBJ whole genome shotgun (WGS) entry which is preliminary data.</text>
</comment>
<evidence type="ECO:0000313" key="2">
    <source>
        <dbReference type="EMBL" id="THV27234.1"/>
    </source>
</evidence>
<keyword evidence="1" id="KW-0812">Transmembrane</keyword>
<feature type="transmembrane region" description="Helical" evidence="1">
    <location>
        <begin position="123"/>
        <end position="149"/>
    </location>
</feature>
<protein>
    <recommendedName>
        <fullName evidence="4">VTT domain-containing protein</fullName>
    </recommendedName>
</protein>
<name>A0A4S8PG11_9ACTN</name>
<feature type="transmembrane region" description="Helical" evidence="1">
    <location>
        <begin position="26"/>
        <end position="47"/>
    </location>
</feature>
<keyword evidence="1" id="KW-0472">Membrane</keyword>
<evidence type="ECO:0008006" key="4">
    <source>
        <dbReference type="Google" id="ProtNLM"/>
    </source>
</evidence>
<evidence type="ECO:0000256" key="1">
    <source>
        <dbReference type="SAM" id="Phobius"/>
    </source>
</evidence>
<dbReference type="AlphaFoldDB" id="A0A4S8PG11"/>
<keyword evidence="3" id="KW-1185">Reference proteome</keyword>
<gene>
    <name evidence="2" type="ORF">E9998_15335</name>
</gene>
<accession>A0A4S8PG11</accession>
<sequence length="181" mass="18802">MIAAYLATCLTGLVSAFLPVTPVEPYLVGLVAATGYGALGLGVAAAVGQTAGKTVIFLGARGAFRSERLRAWIAKATRHREKNAVAAGGAAPPDRPVRRRAARVLKPVGAAARRLTVLLDRPALVVPILFLSAMTGLPPLLATSVYIAGTRISTPVFAVVCLAGRSVRFVAIAYAPQLFLD</sequence>
<dbReference type="RefSeq" id="WP_136530577.1">
    <property type="nucleotide sequence ID" value="NZ_STGX01000011.1"/>
</dbReference>
<proteinExistence type="predicted"/>
<evidence type="ECO:0000313" key="3">
    <source>
        <dbReference type="Proteomes" id="UP000305792"/>
    </source>
</evidence>
<reference evidence="2 3" key="1">
    <citation type="journal article" date="2018" name="Int. J. Syst. Evol. Microbiol.">
        <title>Glycomyces paridis sp. nov., isolated from the medicinal plant Paris polyphylla.</title>
        <authorList>
            <person name="Fang X.M."/>
            <person name="Bai J.L."/>
            <person name="Su J."/>
            <person name="Zhao L.L."/>
            <person name="Liu H.Y."/>
            <person name="Ma B.P."/>
            <person name="Zhang Y.Q."/>
            <person name="Yu L.Y."/>
        </authorList>
    </citation>
    <scope>NUCLEOTIDE SEQUENCE [LARGE SCALE GENOMIC DNA]</scope>
    <source>
        <strain evidence="2 3">CPCC 204357</strain>
    </source>
</reference>